<dbReference type="Gene3D" id="3.30.70.120">
    <property type="match status" value="1"/>
</dbReference>
<evidence type="ECO:0000256" key="5">
    <source>
        <dbReference type="ARBA" id="ARBA00023136"/>
    </source>
</evidence>
<keyword evidence="3 7" id="KW-0812">Transmembrane</keyword>
<dbReference type="EMBL" id="JPYA02000001">
    <property type="protein sequence ID" value="MEB3750479.1"/>
    <property type="molecule type" value="Genomic_DNA"/>
</dbReference>
<feature type="region of interest" description="Disordered" evidence="6">
    <location>
        <begin position="1"/>
        <end position="20"/>
    </location>
</feature>
<dbReference type="CDD" id="cd16380">
    <property type="entry name" value="YitT_C"/>
    <property type="match status" value="1"/>
</dbReference>
<evidence type="ECO:0000256" key="4">
    <source>
        <dbReference type="ARBA" id="ARBA00022989"/>
    </source>
</evidence>
<dbReference type="Pfam" id="PF10035">
    <property type="entry name" value="DUF2179"/>
    <property type="match status" value="1"/>
</dbReference>
<feature type="transmembrane region" description="Helical" evidence="7">
    <location>
        <begin position="132"/>
        <end position="150"/>
    </location>
</feature>
<keyword evidence="4 7" id="KW-1133">Transmembrane helix</keyword>
<dbReference type="PANTHER" id="PTHR33545:SF3">
    <property type="entry name" value="UPF0750 MEMBRANE PROTEIN YQFU"/>
    <property type="match status" value="1"/>
</dbReference>
<keyword evidence="10" id="KW-1185">Reference proteome</keyword>
<evidence type="ECO:0000256" key="6">
    <source>
        <dbReference type="SAM" id="MobiDB-lite"/>
    </source>
</evidence>
<dbReference type="InterPro" id="IPR051461">
    <property type="entry name" value="UPF0750_membrane"/>
</dbReference>
<dbReference type="Pfam" id="PF02588">
    <property type="entry name" value="YitT_membrane"/>
    <property type="match status" value="1"/>
</dbReference>
<dbReference type="PANTHER" id="PTHR33545">
    <property type="entry name" value="UPF0750 MEMBRANE PROTEIN YITT-RELATED"/>
    <property type="match status" value="1"/>
</dbReference>
<evidence type="ECO:0000259" key="8">
    <source>
        <dbReference type="Pfam" id="PF10035"/>
    </source>
</evidence>
<feature type="compositionally biased region" description="Basic residues" evidence="6">
    <location>
        <begin position="1"/>
        <end position="13"/>
    </location>
</feature>
<protein>
    <recommendedName>
        <fullName evidence="8">DUF2179 domain-containing protein</fullName>
    </recommendedName>
</protein>
<dbReference type="InterPro" id="IPR019264">
    <property type="entry name" value="DUF2179"/>
</dbReference>
<evidence type="ECO:0000256" key="1">
    <source>
        <dbReference type="ARBA" id="ARBA00004651"/>
    </source>
</evidence>
<gene>
    <name evidence="9" type="ORF">EP10_001318</name>
</gene>
<dbReference type="PIRSF" id="PIRSF006483">
    <property type="entry name" value="Membrane_protein_YitT"/>
    <property type="match status" value="1"/>
</dbReference>
<organism evidence="9 10">
    <name type="scientific">Geobacillus icigianus</name>
    <dbReference type="NCBI Taxonomy" id="1430331"/>
    <lineage>
        <taxon>Bacteria</taxon>
        <taxon>Bacillati</taxon>
        <taxon>Bacillota</taxon>
        <taxon>Bacilli</taxon>
        <taxon>Bacillales</taxon>
        <taxon>Anoxybacillaceae</taxon>
        <taxon>Geobacillus</taxon>
    </lineage>
</organism>
<feature type="domain" description="DUF2179" evidence="8">
    <location>
        <begin position="275"/>
        <end position="329"/>
    </location>
</feature>
<name>A0ABU6BFK8_9BACL</name>
<dbReference type="InterPro" id="IPR003740">
    <property type="entry name" value="YitT"/>
</dbReference>
<evidence type="ECO:0000313" key="9">
    <source>
        <dbReference type="EMBL" id="MEB3750479.1"/>
    </source>
</evidence>
<evidence type="ECO:0000313" key="10">
    <source>
        <dbReference type="Proteomes" id="UP000029267"/>
    </source>
</evidence>
<dbReference type="InterPro" id="IPR015867">
    <property type="entry name" value="N-reg_PII/ATP_PRibTrfase_C"/>
</dbReference>
<dbReference type="Proteomes" id="UP000029267">
    <property type="component" value="Unassembled WGS sequence"/>
</dbReference>
<accession>A0ABU6BFK8</accession>
<proteinExistence type="predicted"/>
<feature type="transmembrane region" description="Helical" evidence="7">
    <location>
        <begin position="58"/>
        <end position="76"/>
    </location>
</feature>
<comment type="caution">
    <text evidence="9">The sequence shown here is derived from an EMBL/GenBank/DDBJ whole genome shotgun (WGS) entry which is preliminary data.</text>
</comment>
<evidence type="ECO:0000256" key="2">
    <source>
        <dbReference type="ARBA" id="ARBA00022475"/>
    </source>
</evidence>
<evidence type="ECO:0000256" key="7">
    <source>
        <dbReference type="SAM" id="Phobius"/>
    </source>
</evidence>
<reference evidence="9 10" key="1">
    <citation type="journal article" date="2014" name="Genome Announc.">
        <title>Draft Genome Sequence of Geobacillus icigianus Strain G1w1T Isolated from Hot Springs in the Valley of Geysers, Kamchatka (Russian Federation).</title>
        <authorList>
            <person name="Bryanskaya A.V."/>
            <person name="Rozanov A.S."/>
            <person name="Logacheva M.D."/>
            <person name="Kotenko A.V."/>
            <person name="Peltek S.E."/>
        </authorList>
    </citation>
    <scope>NUCLEOTIDE SEQUENCE [LARGE SCALE GENOMIC DNA]</scope>
    <source>
        <strain evidence="9 10">G1w1</strain>
    </source>
</reference>
<feature type="transmembrane region" description="Helical" evidence="7">
    <location>
        <begin position="107"/>
        <end position="126"/>
    </location>
</feature>
<evidence type="ECO:0000256" key="3">
    <source>
        <dbReference type="ARBA" id="ARBA00022692"/>
    </source>
</evidence>
<keyword evidence="2" id="KW-1003">Cell membrane</keyword>
<feature type="transmembrane region" description="Helical" evidence="7">
    <location>
        <begin position="162"/>
        <end position="180"/>
    </location>
</feature>
<keyword evidence="5 7" id="KW-0472">Membrane</keyword>
<feature type="transmembrane region" description="Helical" evidence="7">
    <location>
        <begin position="200"/>
        <end position="223"/>
    </location>
</feature>
<sequence length="337" mass="37555">MVKPHRRVHHQPPSKREGKPDVLKRLTMRTARVIYTEQKGWERSLGVKQHKKEPFGHVMYRVLMIAIGASLAAFAIERLLVPNKMIDGGIIGVSLILDYVIPDEWRLLNFATLVILLNAPFMYFGYKQIGKTFMLSTILGVFVLGATERLFHHFSPLTTEPILATVFGGLALGLGVGLVIRHGGSLDGTEILGILLTKKIPFSVGEFVMFVNVFIFGWAAFVLGIESAMYSVMTYYIASKTIDAVIEGLDETRAAFIVTDYYEEISDAILHRLGRGTTKLIGKGGYTDEQKEIIYAVVTRLEVSKLKAIVNEIDPNAFITIMATHEVRGARFKSAIH</sequence>
<comment type="subcellular location">
    <subcellularLocation>
        <location evidence="1">Cell membrane</location>
        <topology evidence="1">Multi-pass membrane protein</topology>
    </subcellularLocation>
</comment>